<sequence length="170" mass="18134">MTATLTHAQADRDSRDARSLLREYLDWIGTHVGLDLTAAQPAAVAEFDDLPGFYRPPAGALVPARLGSRPAGMVAVHRLAGRTGELKRMYVNPRARGHGLGRDLIAAAVAAATDLGFTALWLQTKPDAMPGAEYLYRSYGLTEIAPYGGLHAEGVTTLALPLSQPEKGSR</sequence>
<evidence type="ECO:0000313" key="2">
    <source>
        <dbReference type="EMBL" id="GAA3796392.1"/>
    </source>
</evidence>
<evidence type="ECO:0000259" key="1">
    <source>
        <dbReference type="PROSITE" id="PS51186"/>
    </source>
</evidence>
<dbReference type="Gene3D" id="3.40.630.30">
    <property type="match status" value="1"/>
</dbReference>
<dbReference type="Pfam" id="PF00583">
    <property type="entry name" value="Acetyltransf_1"/>
    <property type="match status" value="1"/>
</dbReference>
<name>A0ABP7HPR0_9PSEU</name>
<gene>
    <name evidence="2" type="ORF">GCM10022380_11960</name>
</gene>
<reference evidence="3" key="1">
    <citation type="journal article" date="2019" name="Int. J. Syst. Evol. Microbiol.">
        <title>The Global Catalogue of Microorganisms (GCM) 10K type strain sequencing project: providing services to taxonomists for standard genome sequencing and annotation.</title>
        <authorList>
            <consortium name="The Broad Institute Genomics Platform"/>
            <consortium name="The Broad Institute Genome Sequencing Center for Infectious Disease"/>
            <person name="Wu L."/>
            <person name="Ma J."/>
        </authorList>
    </citation>
    <scope>NUCLEOTIDE SEQUENCE [LARGE SCALE GENOMIC DNA]</scope>
    <source>
        <strain evidence="3">JCM 17017</strain>
    </source>
</reference>
<dbReference type="SUPFAM" id="SSF55729">
    <property type="entry name" value="Acyl-CoA N-acyltransferases (Nat)"/>
    <property type="match status" value="1"/>
</dbReference>
<feature type="domain" description="N-acetyltransferase" evidence="1">
    <location>
        <begin position="1"/>
        <end position="167"/>
    </location>
</feature>
<dbReference type="InterPro" id="IPR000182">
    <property type="entry name" value="GNAT_dom"/>
</dbReference>
<dbReference type="CDD" id="cd04301">
    <property type="entry name" value="NAT_SF"/>
    <property type="match status" value="1"/>
</dbReference>
<dbReference type="InterPro" id="IPR016181">
    <property type="entry name" value="Acyl_CoA_acyltransferase"/>
</dbReference>
<protein>
    <recommendedName>
        <fullName evidence="1">N-acetyltransferase domain-containing protein</fullName>
    </recommendedName>
</protein>
<organism evidence="2 3">
    <name type="scientific">Amycolatopsis tucumanensis</name>
    <dbReference type="NCBI Taxonomy" id="401106"/>
    <lineage>
        <taxon>Bacteria</taxon>
        <taxon>Bacillati</taxon>
        <taxon>Actinomycetota</taxon>
        <taxon>Actinomycetes</taxon>
        <taxon>Pseudonocardiales</taxon>
        <taxon>Pseudonocardiaceae</taxon>
        <taxon>Amycolatopsis</taxon>
    </lineage>
</organism>
<evidence type="ECO:0000313" key="3">
    <source>
        <dbReference type="Proteomes" id="UP001501624"/>
    </source>
</evidence>
<dbReference type="PANTHER" id="PTHR43305">
    <property type="entry name" value="FAMILY N-ACETYLTRANSFERASE, PUTATIVE (AFU_ORTHOLOGUE AFUA_2G01380)-RELATED"/>
    <property type="match status" value="1"/>
</dbReference>
<dbReference type="PANTHER" id="PTHR43305:SF1">
    <property type="entry name" value="FAMILY N-ACETYLTRANSFERASE, PUTATIVE (AFU_ORTHOLOGUE AFUA_2G01380)-RELATED"/>
    <property type="match status" value="1"/>
</dbReference>
<proteinExistence type="predicted"/>
<comment type="caution">
    <text evidence="2">The sequence shown here is derived from an EMBL/GenBank/DDBJ whole genome shotgun (WGS) entry which is preliminary data.</text>
</comment>
<dbReference type="Proteomes" id="UP001501624">
    <property type="component" value="Unassembled WGS sequence"/>
</dbReference>
<accession>A0ABP7HPR0</accession>
<dbReference type="InterPro" id="IPR052777">
    <property type="entry name" value="Acetyltransferase_Enz"/>
</dbReference>
<dbReference type="PROSITE" id="PS51186">
    <property type="entry name" value="GNAT"/>
    <property type="match status" value="1"/>
</dbReference>
<keyword evidence="3" id="KW-1185">Reference proteome</keyword>
<dbReference type="RefSeq" id="WP_237334702.1">
    <property type="nucleotide sequence ID" value="NZ_BAABCM010000001.1"/>
</dbReference>
<dbReference type="EMBL" id="BAABCM010000001">
    <property type="protein sequence ID" value="GAA3796392.1"/>
    <property type="molecule type" value="Genomic_DNA"/>
</dbReference>